<sequence>MYKTNQNKQTMNKNKYTFINKEYPVTGSLSISTLFNNFIKEQSFKGKYISVITQVRHGSNSHFSLGHRFPLDPNNKKDVANYIDYVNNKYELLGNWYKDVNIHSLYFNYCVINHEDYVKGLSYINSVDSKPIKSLDMNPLGLPNNTYYTEWGTVVEKGSRSTIVKGLLADAGTELDRYVEVTFITKDIIHVKLFSNVSKILLTEFTDRVQSTGEFTRKIGTKTYHIKDSVVFFMYEDSYSSEFITKLRPNKSFEAPKGEKYDYTRSWNLFKQQWYEYLLC</sequence>
<keyword evidence="1" id="KW-0496">Mitochondrion</keyword>
<protein>
    <submittedName>
        <fullName evidence="1">Uncharacterized protein</fullName>
    </submittedName>
</protein>
<evidence type="ECO:0000313" key="1">
    <source>
        <dbReference type="EMBL" id="QEG57182.1"/>
    </source>
</evidence>
<dbReference type="EMBL" id="MK623260">
    <property type="protein sequence ID" value="QEG57182.1"/>
    <property type="molecule type" value="Genomic_DNA"/>
</dbReference>
<reference evidence="1" key="1">
    <citation type="submission" date="2019-03" db="EMBL/GenBank/DDBJ databases">
        <title>Evidence of extensive intraspecific noncoding reshuffling in a 169kb mitochondrial genome of basidiomycete fungus.</title>
        <authorList>
            <person name="Lee H.-H."/>
            <person name="Ke H.-M."/>
            <person name="Lin C.-Y.I."/>
            <person name="Lee T.J."/>
            <person name="Chung C.-L."/>
            <person name="Tsai I.J."/>
        </authorList>
    </citation>
    <scope>NUCLEOTIDE SEQUENCE</scope>
    <source>
        <strain evidence="1">FP133613</strain>
    </source>
</reference>
<name>A0A5B9R9W7_CONSH</name>
<proteinExistence type="predicted"/>
<accession>A0A5B9R9W7</accession>
<geneLocation type="mitochondrion" evidence="1"/>
<dbReference type="AlphaFoldDB" id="A0A5B9R9W7"/>
<gene>
    <name evidence="1" type="ORF">PSUO_000044</name>
</gene>
<organism evidence="1">
    <name type="scientific">Coniferiporia sulphurascens</name>
    <name type="common">Laminated root rot fungus</name>
    <name type="synonym">Phellinidium sulphurascens</name>
    <dbReference type="NCBI Taxonomy" id="175648"/>
    <lineage>
        <taxon>Eukaryota</taxon>
        <taxon>Fungi</taxon>
        <taxon>Dikarya</taxon>
        <taxon>Basidiomycota</taxon>
        <taxon>Agaricomycotina</taxon>
        <taxon>Agaricomycetes</taxon>
        <taxon>Hymenochaetales</taxon>
        <taxon>Hymenochaetaceae</taxon>
        <taxon>Coniferiporia</taxon>
    </lineage>
</organism>